<comment type="similarity">
    <text evidence="1">Belongs to the universal ribosomal protein uL10 family.</text>
</comment>
<dbReference type="InterPro" id="IPR043141">
    <property type="entry name" value="Ribosomal_uL10-like_sf"/>
</dbReference>
<protein>
    <recommendedName>
        <fullName evidence="4">Ribosomal protein YmL11, mitochondrial</fullName>
    </recommendedName>
</protein>
<dbReference type="InterPro" id="IPR047865">
    <property type="entry name" value="Ribosomal_uL10_bac_type"/>
</dbReference>
<evidence type="ECO:0000313" key="3">
    <source>
        <dbReference type="Proteomes" id="UP000288429"/>
    </source>
</evidence>
<dbReference type="AlphaFoldDB" id="A0A428SRR9"/>
<reference evidence="2 3" key="1">
    <citation type="submission" date="2017-06" db="EMBL/GenBank/DDBJ databases">
        <title>Cmopartive genomic analysis of Ambrosia Fusariam Clade fungi.</title>
        <authorList>
            <person name="Stajich J.E."/>
            <person name="Carrillo J."/>
            <person name="Kijimoto T."/>
            <person name="Eskalen A."/>
            <person name="O'Donnell K."/>
            <person name="Kasson M."/>
        </authorList>
    </citation>
    <scope>NUCLEOTIDE SEQUENCE [LARGE SCALE GENOMIC DNA]</scope>
    <source>
        <strain evidence="2 3">NRRL 20438</strain>
    </source>
</reference>
<dbReference type="EMBL" id="NIZV01000380">
    <property type="protein sequence ID" value="RSL92485.1"/>
    <property type="molecule type" value="Genomic_DNA"/>
</dbReference>
<dbReference type="Gene3D" id="3.30.70.1730">
    <property type="match status" value="1"/>
</dbReference>
<keyword evidence="3" id="KW-1185">Reference proteome</keyword>
<evidence type="ECO:0000256" key="1">
    <source>
        <dbReference type="ARBA" id="ARBA00008889"/>
    </source>
</evidence>
<evidence type="ECO:0000313" key="2">
    <source>
        <dbReference type="EMBL" id="RSL92485.1"/>
    </source>
</evidence>
<dbReference type="Proteomes" id="UP000288429">
    <property type="component" value="Unassembled WGS sequence"/>
</dbReference>
<dbReference type="PANTHER" id="PTHR11560">
    <property type="entry name" value="39S RIBOSOMAL PROTEIN L10, MITOCHONDRIAL"/>
    <property type="match status" value="1"/>
</dbReference>
<sequence length="374" mass="40178">MLMDFLIWRTSQHQSQFTYVQPSAFNIGVFNANLLLLCLVIMASRISRTASPCLRQLRRQSHVPPQSWALALRTLSTTSTHSAAVSEIQKPIDHAPATKPPSARPIETRKSQLIRTYTSLLRTTPLILFFQHSNLTAVEWAAVRRELKKALAAVPPPNAAPGTEPVDITPLVQLQVLRTNMLRVALKLVEFYDPEAAAASSTTARTTRGPVVHDLSAAAYDAIKNAEIPEDSNFAQMQPLLVGPLAALILPAVSPTHVAAALSVLAPVPGQFPAPTRKKSPGYHDPICQNGLAKLLLVGGRVEGKIFDQSGINWVGGIEGGLDGLRAQLVAMLQGAGLGITSTLEGGSRSLWLALEGRKGQLEEEANGEKKGGE</sequence>
<comment type="caution">
    <text evidence="2">The sequence shown here is derived from an EMBL/GenBank/DDBJ whole genome shotgun (WGS) entry which is preliminary data.</text>
</comment>
<gene>
    <name evidence="2" type="ORF">CDV31_015150</name>
</gene>
<accession>A0A428SRR9</accession>
<proteinExistence type="inferred from homology"/>
<organism evidence="2 3">
    <name type="scientific">Fusarium ambrosium</name>
    <dbReference type="NCBI Taxonomy" id="131363"/>
    <lineage>
        <taxon>Eukaryota</taxon>
        <taxon>Fungi</taxon>
        <taxon>Dikarya</taxon>
        <taxon>Ascomycota</taxon>
        <taxon>Pezizomycotina</taxon>
        <taxon>Sordariomycetes</taxon>
        <taxon>Hypocreomycetidae</taxon>
        <taxon>Hypocreales</taxon>
        <taxon>Nectriaceae</taxon>
        <taxon>Fusarium</taxon>
        <taxon>Fusarium solani species complex</taxon>
    </lineage>
</organism>
<name>A0A428SRR9_9HYPO</name>
<dbReference type="SUPFAM" id="SSF160369">
    <property type="entry name" value="Ribosomal protein L10-like"/>
    <property type="match status" value="1"/>
</dbReference>
<evidence type="ECO:0008006" key="4">
    <source>
        <dbReference type="Google" id="ProtNLM"/>
    </source>
</evidence>